<dbReference type="SUPFAM" id="SSF53901">
    <property type="entry name" value="Thiolase-like"/>
    <property type="match status" value="1"/>
</dbReference>
<evidence type="ECO:0000313" key="1">
    <source>
        <dbReference type="EMBL" id="SIT03426.1"/>
    </source>
</evidence>
<dbReference type="AlphaFoldDB" id="A0A1N7NYR2"/>
<proteinExistence type="predicted"/>
<protein>
    <recommendedName>
        <fullName evidence="3">Beta-ketoacyl synthase, N-terminal domain</fullName>
    </recommendedName>
</protein>
<dbReference type="GO" id="GO:0016746">
    <property type="term" value="F:acyltransferase activity"/>
    <property type="evidence" value="ECO:0007669"/>
    <property type="project" value="InterPro"/>
</dbReference>
<dbReference type="InterPro" id="IPR016039">
    <property type="entry name" value="Thiolase-like"/>
</dbReference>
<reference evidence="2" key="1">
    <citation type="submission" date="2017-01" db="EMBL/GenBank/DDBJ databases">
        <authorList>
            <person name="Varghese N."/>
            <person name="Submissions S."/>
        </authorList>
    </citation>
    <scope>NUCLEOTIDE SEQUENCE [LARGE SCALE GENOMIC DNA]</scope>
    <source>
        <strain evidence="2">DSM 29430</strain>
    </source>
</reference>
<keyword evidence="2" id="KW-1185">Reference proteome</keyword>
<gene>
    <name evidence="1" type="ORF">SAMN05421759_11137</name>
</gene>
<organism evidence="1 2">
    <name type="scientific">Roseivivax lentus</name>
    <dbReference type="NCBI Taxonomy" id="633194"/>
    <lineage>
        <taxon>Bacteria</taxon>
        <taxon>Pseudomonadati</taxon>
        <taxon>Pseudomonadota</taxon>
        <taxon>Alphaproteobacteria</taxon>
        <taxon>Rhodobacterales</taxon>
        <taxon>Roseobacteraceae</taxon>
        <taxon>Roseivivax</taxon>
    </lineage>
</organism>
<evidence type="ECO:0008006" key="3">
    <source>
        <dbReference type="Google" id="ProtNLM"/>
    </source>
</evidence>
<dbReference type="STRING" id="633194.SAMN05421759_11137"/>
<dbReference type="EMBL" id="FTOQ01000011">
    <property type="protein sequence ID" value="SIT03426.1"/>
    <property type="molecule type" value="Genomic_DNA"/>
</dbReference>
<dbReference type="RefSeq" id="WP_076449340.1">
    <property type="nucleotide sequence ID" value="NZ_FTOQ01000011.1"/>
</dbReference>
<accession>A0A1N7NYR2</accession>
<evidence type="ECO:0000313" key="2">
    <source>
        <dbReference type="Proteomes" id="UP000186684"/>
    </source>
</evidence>
<sequence length="256" mass="26069">MTGHVARLSVLTPRPDCAEPRAQDIKASGLRHASRQSYAAVLGLAAAQAALGGQVTDPERLALVVAVEQPQSGPEWTFIERQIQGGWKSLDPLRFPATLPSAVSAAIAAAVQSKSCAFSIAAGAGAWMRAISLAVRLIEDDRADVGLAIAAADAPPPLAAAQRTIYPGISPMAGAVAICLGAEPRPDEALLDVSIADDVNGSGAVPVEAAMPPLTGSLLLGQAYAAADAMSRVRSATVLDPGCRGVPFLRVAPLSG</sequence>
<dbReference type="Proteomes" id="UP000186684">
    <property type="component" value="Unassembled WGS sequence"/>
</dbReference>
<name>A0A1N7NYR2_9RHOB</name>
<dbReference type="Gene3D" id="3.40.47.10">
    <property type="match status" value="1"/>
</dbReference>